<feature type="domain" description="BIG2" evidence="1">
    <location>
        <begin position="490"/>
        <end position="565"/>
    </location>
</feature>
<dbReference type="SUPFAM" id="SSF49373">
    <property type="entry name" value="Invasin/intimin cell-adhesion fragments"/>
    <property type="match status" value="3"/>
</dbReference>
<keyword evidence="3" id="KW-1185">Reference proteome</keyword>
<dbReference type="Proteomes" id="UP000019254">
    <property type="component" value="Unassembled WGS sequence"/>
</dbReference>
<dbReference type="Pfam" id="PF02368">
    <property type="entry name" value="Big_2"/>
    <property type="match status" value="3"/>
</dbReference>
<evidence type="ECO:0000259" key="1">
    <source>
        <dbReference type="SMART" id="SM00635"/>
    </source>
</evidence>
<feature type="domain" description="BIG2" evidence="1">
    <location>
        <begin position="332"/>
        <end position="406"/>
    </location>
</feature>
<dbReference type="RefSeq" id="WP_051999552.1">
    <property type="nucleotide sequence ID" value="NZ_AODE01000047.1"/>
</dbReference>
<sequence>MKAGVDNFKPLTIDTVTADSTVITGSGEPNFLLAFAVNGKTIATGSVLSSGRYSITIPRQEAGAVIDGIEHDAHNINRMYITETIVQPGNMAKTTIDELTTDSNTVSGTGEPGGIITITNGFTTIASGVIQPDGSYQFPILPQPAGSTVVATVIADGKFETAFTIVKDNTIVQTTINGVTQLDTRVTGTGEPNGNIELRNGGTLIASGKVDINGNYDLPISKQSAGSVITATVTKLANGKTSSASTTVIANEVSAPVITAPTIYDVDTQVSGTSTADKIFVYNQSGLKIGEAIVVGGRFTIEFPKQQAGQTLYFTAVDKEGNHSDFTTRLVEKATIEITRAKKIGIVGNTEQLNVTTNPPGLPVVWTSSNPAVASVSTTGLVTYKSAGTATISATISSGTAATVQVDVSKVAGPEITTPVYDTTTEVTGTAPAPGKVNAYVDGEKIGSATVNPDGTFTVTFPEQGVGSVIEFKAETPNGYESDPTKETVKATTIKINEKITSGFVGKTETLTATTTPKDAKVTWSSSKSSVATVNTTTGVVTFKAAGTVDIIAKLANGKSAKVTITVIGTPEVTTPIYDLTTEVTGTGTPESTVVAYVDGEEIGRTVTDDDGDFTIIFPAQEAGSDIQFVAEDANGVSGNPSTVEVLASTIKINETGKTGFVGDTQQLTVTTTPVNQAATWKSSNVSVASVNSKTGLVTFKAVGSVTITATLKSGATATTTIKVTKKSIRHT</sequence>
<proteinExistence type="predicted"/>
<dbReference type="SMART" id="SM00635">
    <property type="entry name" value="BID_2"/>
    <property type="match status" value="3"/>
</dbReference>
<dbReference type="InterPro" id="IPR041498">
    <property type="entry name" value="Big_6"/>
</dbReference>
<gene>
    <name evidence="2" type="ORF">PCORN_18044</name>
</gene>
<accession>W7BDU7</accession>
<dbReference type="InterPro" id="IPR013783">
    <property type="entry name" value="Ig-like_fold"/>
</dbReference>
<dbReference type="Pfam" id="PF17936">
    <property type="entry name" value="Big_6"/>
    <property type="match status" value="6"/>
</dbReference>
<dbReference type="InterPro" id="IPR003343">
    <property type="entry name" value="Big_2"/>
</dbReference>
<organism evidence="2 3">
    <name type="scientific">Listeria cornellensis FSL F6-0969</name>
    <dbReference type="NCBI Taxonomy" id="1265820"/>
    <lineage>
        <taxon>Bacteria</taxon>
        <taxon>Bacillati</taxon>
        <taxon>Bacillota</taxon>
        <taxon>Bacilli</taxon>
        <taxon>Bacillales</taxon>
        <taxon>Listeriaceae</taxon>
        <taxon>Listeria</taxon>
    </lineage>
</organism>
<dbReference type="Gene3D" id="2.60.40.10">
    <property type="entry name" value="Immunoglobulins"/>
    <property type="match status" value="5"/>
</dbReference>
<dbReference type="AlphaFoldDB" id="W7BDU7"/>
<dbReference type="InterPro" id="IPR008964">
    <property type="entry name" value="Invasin/intimin_cell_adhesion"/>
</dbReference>
<comment type="caution">
    <text evidence="2">The sequence shown here is derived from an EMBL/GenBank/DDBJ whole genome shotgun (WGS) entry which is preliminary data.</text>
</comment>
<reference evidence="2 3" key="1">
    <citation type="journal article" date="2014" name="Int. J. Syst. Evol. Microbiol.">
        <title>Listeria floridensis sp. nov., Listeria aquatica sp. nov., Listeria cornellensis sp. nov., Listeria riparia sp. nov. and Listeria grandensis sp. nov., from agricultural and natural environments.</title>
        <authorList>
            <person name="den Bakker H.C."/>
            <person name="Warchocki S."/>
            <person name="Wright E.M."/>
            <person name="Allred A.F."/>
            <person name="Ahlstrom C."/>
            <person name="Manuel C.S."/>
            <person name="Stasiewicz M.J."/>
            <person name="Burrell A."/>
            <person name="Roof S."/>
            <person name="Strawn L."/>
            <person name="Fortes E.D."/>
            <person name="Nightingale K.K."/>
            <person name="Kephart D."/>
            <person name="Wiedmann M."/>
        </authorList>
    </citation>
    <scope>NUCLEOTIDE SEQUENCE [LARGE SCALE GENOMIC DNA]</scope>
    <source>
        <strain evidence="3">FSL F6-969</strain>
    </source>
</reference>
<protein>
    <recommendedName>
        <fullName evidence="1">BIG2 domain-containing protein</fullName>
    </recommendedName>
</protein>
<dbReference type="Gene3D" id="2.60.40.1080">
    <property type="match status" value="3"/>
</dbReference>
<evidence type="ECO:0000313" key="2">
    <source>
        <dbReference type="EMBL" id="EUJ25284.1"/>
    </source>
</evidence>
<name>W7BDU7_9LIST</name>
<dbReference type="STRING" id="1265820.PCORN_18044"/>
<dbReference type="PATRIC" id="fig|1265820.5.peg.3555"/>
<feature type="domain" description="BIG2" evidence="1">
    <location>
        <begin position="647"/>
        <end position="722"/>
    </location>
</feature>
<dbReference type="EMBL" id="AODE01000047">
    <property type="protein sequence ID" value="EUJ25284.1"/>
    <property type="molecule type" value="Genomic_DNA"/>
</dbReference>
<dbReference type="OrthoDB" id="2360677at2"/>
<evidence type="ECO:0000313" key="3">
    <source>
        <dbReference type="Proteomes" id="UP000019254"/>
    </source>
</evidence>